<name>C5L106_PERM5</name>
<protein>
    <submittedName>
        <fullName evidence="2">Uncharacterized protein</fullName>
    </submittedName>
</protein>
<evidence type="ECO:0000313" key="3">
    <source>
        <dbReference type="Proteomes" id="UP000007800"/>
    </source>
</evidence>
<dbReference type="OrthoDB" id="10637688at2759"/>
<sequence length="163" mass="17876">MLQVALNFMGLRSKRGVSSKKSSSAVTVTLKAPEGLALENEHEEPEGTTSPKQDEVEVENTEEGTPSQQSSKPEPKYFWMDPAAQTALVELKARGEAKAAKVRAARAQPYVVKGFTVVNSSAPLTSEAGRAAVSNQWIQDELYGNRTRKRSWKVLNDRELTDA</sequence>
<keyword evidence="3" id="KW-1185">Reference proteome</keyword>
<feature type="region of interest" description="Disordered" evidence="1">
    <location>
        <begin position="13"/>
        <end position="77"/>
    </location>
</feature>
<evidence type="ECO:0000256" key="1">
    <source>
        <dbReference type="SAM" id="MobiDB-lite"/>
    </source>
</evidence>
<organism evidence="3">
    <name type="scientific">Perkinsus marinus (strain ATCC 50983 / TXsc)</name>
    <dbReference type="NCBI Taxonomy" id="423536"/>
    <lineage>
        <taxon>Eukaryota</taxon>
        <taxon>Sar</taxon>
        <taxon>Alveolata</taxon>
        <taxon>Perkinsozoa</taxon>
        <taxon>Perkinsea</taxon>
        <taxon>Perkinsida</taxon>
        <taxon>Perkinsidae</taxon>
        <taxon>Perkinsus</taxon>
    </lineage>
</organism>
<feature type="compositionally biased region" description="Low complexity" evidence="1">
    <location>
        <begin position="19"/>
        <end position="31"/>
    </location>
</feature>
<dbReference type="AlphaFoldDB" id="C5L106"/>
<feature type="compositionally biased region" description="Polar residues" evidence="1">
    <location>
        <begin position="63"/>
        <end position="72"/>
    </location>
</feature>
<evidence type="ECO:0000313" key="2">
    <source>
        <dbReference type="EMBL" id="EER09648.1"/>
    </source>
</evidence>
<dbReference type="InParanoid" id="C5L106"/>
<dbReference type="OMA" id="AVSNQWI"/>
<dbReference type="RefSeq" id="XP_002777853.1">
    <property type="nucleotide sequence ID" value="XM_002777807.1"/>
</dbReference>
<dbReference type="GeneID" id="9052571"/>
<accession>C5L106</accession>
<gene>
    <name evidence="2" type="ORF">Pmar_PMAR008787</name>
</gene>
<dbReference type="Proteomes" id="UP000007800">
    <property type="component" value="Unassembled WGS sequence"/>
</dbReference>
<reference evidence="2 3" key="1">
    <citation type="submission" date="2008-07" db="EMBL/GenBank/DDBJ databases">
        <authorList>
            <person name="El-Sayed N."/>
            <person name="Caler E."/>
            <person name="Inman J."/>
            <person name="Amedeo P."/>
            <person name="Hass B."/>
            <person name="Wortman J."/>
        </authorList>
    </citation>
    <scope>NUCLEOTIDE SEQUENCE [LARGE SCALE GENOMIC DNA]</scope>
    <source>
        <strain evidence="3">ATCC 50983 / TXsc</strain>
    </source>
</reference>
<dbReference type="EMBL" id="GG678140">
    <property type="protein sequence ID" value="EER09648.1"/>
    <property type="molecule type" value="Genomic_DNA"/>
</dbReference>
<proteinExistence type="predicted"/>